<reference evidence="1 2" key="1">
    <citation type="submission" date="2022-01" db="EMBL/GenBank/DDBJ databases">
        <title>Flavihumibacter sp. nov., isolated from sediment of a river.</title>
        <authorList>
            <person name="Liu H."/>
        </authorList>
    </citation>
    <scope>NUCLEOTIDE SEQUENCE [LARGE SCALE GENOMIC DNA]</scope>
    <source>
        <strain evidence="1 2">RY-1</strain>
    </source>
</reference>
<proteinExistence type="predicted"/>
<keyword evidence="2" id="KW-1185">Reference proteome</keyword>
<sequence length="113" mass="12980">MGFFFACLLSVNGQTATSAASIEFLKAEDGYLFFKARLNTSKKEKTTLFVRDQEGELVHEDKMVGSSFDKVYKIPSSCADELVFEWVKPQRILLKKFKVIRNEISYVTVTRMH</sequence>
<dbReference type="EMBL" id="JAKEVY010000003">
    <property type="protein sequence ID" value="MCF1715772.1"/>
    <property type="molecule type" value="Genomic_DNA"/>
</dbReference>
<name>A0ABS9BJP0_9BACT</name>
<comment type="caution">
    <text evidence="1">The sequence shown here is derived from an EMBL/GenBank/DDBJ whole genome shotgun (WGS) entry which is preliminary data.</text>
</comment>
<evidence type="ECO:0000313" key="2">
    <source>
        <dbReference type="Proteomes" id="UP001200145"/>
    </source>
</evidence>
<evidence type="ECO:0000313" key="1">
    <source>
        <dbReference type="EMBL" id="MCF1715772.1"/>
    </source>
</evidence>
<dbReference type="RefSeq" id="WP_234866721.1">
    <property type="nucleotide sequence ID" value="NZ_JAKEVY010000003.1"/>
</dbReference>
<dbReference type="Proteomes" id="UP001200145">
    <property type="component" value="Unassembled WGS sequence"/>
</dbReference>
<accession>A0ABS9BJP0</accession>
<protein>
    <submittedName>
        <fullName evidence="1">Uncharacterized protein</fullName>
    </submittedName>
</protein>
<gene>
    <name evidence="1" type="ORF">L0U88_14125</name>
</gene>
<organism evidence="1 2">
    <name type="scientific">Flavihumibacter fluminis</name>
    <dbReference type="NCBI Taxonomy" id="2909236"/>
    <lineage>
        <taxon>Bacteria</taxon>
        <taxon>Pseudomonadati</taxon>
        <taxon>Bacteroidota</taxon>
        <taxon>Chitinophagia</taxon>
        <taxon>Chitinophagales</taxon>
        <taxon>Chitinophagaceae</taxon>
        <taxon>Flavihumibacter</taxon>
    </lineage>
</organism>